<feature type="domain" description="Fibronectin type-III" evidence="43">
    <location>
        <begin position="419"/>
        <end position="508"/>
    </location>
</feature>
<evidence type="ECO:0000256" key="29">
    <source>
        <dbReference type="ARBA" id="ARBA00023329"/>
    </source>
</evidence>
<evidence type="ECO:0000256" key="27">
    <source>
        <dbReference type="ARBA" id="ARBA00023212"/>
    </source>
</evidence>
<evidence type="ECO:0000256" key="40">
    <source>
        <dbReference type="SAM" id="Coils"/>
    </source>
</evidence>
<keyword evidence="17 39" id="KW-0067">ATP-binding</keyword>
<feature type="coiled-coil region" evidence="40">
    <location>
        <begin position="1376"/>
        <end position="1428"/>
    </location>
</feature>
<dbReference type="PANTHER" id="PTHR47972:SF43">
    <property type="entry name" value="KINESIN-LIKE PROTEIN"/>
    <property type="match status" value="1"/>
</dbReference>
<feature type="compositionally biased region" description="Polar residues" evidence="41">
    <location>
        <begin position="52"/>
        <end position="73"/>
    </location>
</feature>
<evidence type="ECO:0000256" key="18">
    <source>
        <dbReference type="ARBA" id="ARBA00022848"/>
    </source>
</evidence>
<keyword evidence="21" id="KW-0408">Iron</keyword>
<keyword evidence="27" id="KW-0206">Cytoskeleton</keyword>
<protein>
    <recommendedName>
        <fullName evidence="38">Kinesin-like protein KIFC3</fullName>
        <ecNumber evidence="30">1.14.14.16</ecNumber>
    </recommendedName>
    <alternativeName>
        <fullName evidence="35">21-OHase</fullName>
    </alternativeName>
    <alternativeName>
        <fullName evidence="32">Cytochrome P-450c21</fullName>
    </alternativeName>
    <alternativeName>
        <fullName evidence="36">Cytochrome P450 21</fullName>
    </alternativeName>
    <alternativeName>
        <fullName evidence="34">Cytochrome P450 XXI</fullName>
    </alternativeName>
    <alternativeName>
        <fullName evidence="33">Cytochrome P450-C21</fullName>
    </alternativeName>
    <alternativeName>
        <fullName evidence="31">Steroid 21-hydroxylase</fullName>
    </alternativeName>
</protein>
<feature type="coiled-coil region" evidence="40">
    <location>
        <begin position="1477"/>
        <end position="1573"/>
    </location>
</feature>
<evidence type="ECO:0000256" key="13">
    <source>
        <dbReference type="ARBA" id="ARBA00022701"/>
    </source>
</evidence>
<keyword evidence="20" id="KW-0560">Oxidoreductase</keyword>
<evidence type="ECO:0000256" key="33">
    <source>
        <dbReference type="ARBA" id="ARBA00044265"/>
    </source>
</evidence>
<dbReference type="InterPro" id="IPR019821">
    <property type="entry name" value="Kinesin_motor_CS"/>
</dbReference>
<proteinExistence type="evidence at protein level"/>
<comment type="similarity">
    <text evidence="7">Belongs to the cytochrome P450 family.</text>
</comment>
<keyword evidence="23 40" id="KW-0175">Coiled coil</keyword>
<evidence type="ECO:0000313" key="46">
    <source>
        <dbReference type="Proteomes" id="UP000290572"/>
    </source>
</evidence>
<comment type="subcellular location">
    <subcellularLocation>
        <location evidence="5">Cell junction</location>
        <location evidence="5">Adherens junction</location>
    </subcellularLocation>
    <subcellularLocation>
        <location evidence="3">Cytoplasm</location>
        <location evidence="3">Cytoskeleton</location>
        <location evidence="3">Microtubule organizing center</location>
        <location evidence="3">Centrosome</location>
    </subcellularLocation>
    <subcellularLocation>
        <location evidence="2">Cytoplasmic vesicle membrane</location>
        <topology evidence="2">Peripheral membrane protein</topology>
    </subcellularLocation>
    <subcellularLocation>
        <location evidence="6">Endoplasmic reticulum membrane</location>
    </subcellularLocation>
    <subcellularLocation>
        <location evidence="1">Microsome membrane</location>
        <topology evidence="1">Peripheral membrane protein</topology>
    </subcellularLocation>
    <subcellularLocation>
        <location evidence="4">Secreted</location>
        <location evidence="4">Extracellular space</location>
        <location evidence="4">Extracellular matrix</location>
    </subcellularLocation>
</comment>
<evidence type="ECO:0000256" key="22">
    <source>
        <dbReference type="ARBA" id="ARBA00023033"/>
    </source>
</evidence>
<dbReference type="GO" id="GO:0007018">
    <property type="term" value="P:microtubule-based movement"/>
    <property type="evidence" value="ECO:0007669"/>
    <property type="project" value="InterPro"/>
</dbReference>
<evidence type="ECO:0000256" key="12">
    <source>
        <dbReference type="ARBA" id="ARBA00022617"/>
    </source>
</evidence>
<dbReference type="InterPro" id="IPR001128">
    <property type="entry name" value="Cyt_P450"/>
</dbReference>
<keyword evidence="16" id="KW-0256">Endoplasmic reticulum</keyword>
<name>A0A498N1K4_LABRO</name>
<feature type="compositionally biased region" description="Low complexity" evidence="41">
    <location>
        <begin position="1212"/>
        <end position="1221"/>
    </location>
</feature>
<dbReference type="FunFam" id="3.40.850.10:FF:000022">
    <property type="entry name" value="Kinesin-like protein"/>
    <property type="match status" value="1"/>
</dbReference>
<dbReference type="InterPro" id="IPR003961">
    <property type="entry name" value="FN3_dom"/>
</dbReference>
<dbReference type="GO" id="GO:0008289">
    <property type="term" value="F:lipid binding"/>
    <property type="evidence" value="ECO:0007669"/>
    <property type="project" value="UniProtKB-KW"/>
</dbReference>
<dbReference type="Proteomes" id="UP000290572">
    <property type="component" value="Unassembled WGS sequence"/>
</dbReference>
<dbReference type="PROSITE" id="PS50853">
    <property type="entry name" value="FN3"/>
    <property type="match status" value="2"/>
</dbReference>
<comment type="similarity">
    <text evidence="39">Belongs to the TRAFAC class myosin-kinesin ATPase superfamily. Kinesin family.</text>
</comment>
<dbReference type="Pfam" id="PF00225">
    <property type="entry name" value="Kinesin"/>
    <property type="match status" value="1"/>
</dbReference>
<feature type="binding site" evidence="39">
    <location>
        <begin position="1756"/>
        <end position="1763"/>
    </location>
    <ligand>
        <name>ATP</name>
        <dbReference type="ChEBI" id="CHEBI:30616"/>
    </ligand>
</feature>
<dbReference type="InterPro" id="IPR001752">
    <property type="entry name" value="Kinesin_motor_dom"/>
</dbReference>
<feature type="compositionally biased region" description="Basic and acidic residues" evidence="41">
    <location>
        <begin position="34"/>
        <end position="51"/>
    </location>
</feature>
<dbReference type="SMART" id="SM00186">
    <property type="entry name" value="FBG"/>
    <property type="match status" value="1"/>
</dbReference>
<dbReference type="GO" id="GO:0005874">
    <property type="term" value="C:microtubule"/>
    <property type="evidence" value="ECO:0007669"/>
    <property type="project" value="UniProtKB-KW"/>
</dbReference>
<keyword evidence="9" id="KW-0964">Secreted</keyword>
<dbReference type="PROSITE" id="PS51406">
    <property type="entry name" value="FIBRINOGEN_C_2"/>
    <property type="match status" value="1"/>
</dbReference>
<feature type="compositionally biased region" description="Basic and acidic residues" evidence="41">
    <location>
        <begin position="91"/>
        <end position="101"/>
    </location>
</feature>
<gene>
    <name evidence="45" type="ORF">ROHU_005728</name>
</gene>
<dbReference type="FunFam" id="1.10.630.10:FF:000049">
    <property type="entry name" value="steroid 21-hydroxylase isoform X1"/>
    <property type="match status" value="1"/>
</dbReference>
<keyword evidence="18" id="KW-0492">Microsome</keyword>
<keyword evidence="24" id="KW-0446">Lipid-binding</keyword>
<evidence type="ECO:0000256" key="25">
    <source>
        <dbReference type="ARBA" id="ARBA00023136"/>
    </source>
</evidence>
<dbReference type="Pfam" id="PF00041">
    <property type="entry name" value="fn3"/>
    <property type="match status" value="3"/>
</dbReference>
<evidence type="ECO:0000256" key="20">
    <source>
        <dbReference type="ARBA" id="ARBA00023002"/>
    </source>
</evidence>
<reference evidence="45 46" key="1">
    <citation type="submission" date="2018-03" db="EMBL/GenBank/DDBJ databases">
        <title>Draft genome sequence of Rohu Carp (Labeo rohita).</title>
        <authorList>
            <person name="Das P."/>
            <person name="Kushwaha B."/>
            <person name="Joshi C.G."/>
            <person name="Kumar D."/>
            <person name="Nagpure N.S."/>
            <person name="Sahoo L."/>
            <person name="Das S.P."/>
            <person name="Bit A."/>
            <person name="Patnaik S."/>
            <person name="Meher P.K."/>
            <person name="Jayasankar P."/>
            <person name="Koringa P.G."/>
            <person name="Patel N.V."/>
            <person name="Hinsu A.T."/>
            <person name="Kumar R."/>
            <person name="Pandey M."/>
            <person name="Agarwal S."/>
            <person name="Srivastava S."/>
            <person name="Singh M."/>
            <person name="Iquebal M.A."/>
            <person name="Jaiswal S."/>
            <person name="Angadi U.B."/>
            <person name="Kumar N."/>
            <person name="Raza M."/>
            <person name="Shah T.M."/>
            <person name="Rai A."/>
            <person name="Jena J.K."/>
        </authorList>
    </citation>
    <scope>NUCLEOTIDE SEQUENCE [LARGE SCALE GENOMIC DNA]</scope>
    <source>
        <strain evidence="45">DASCIFA01</strain>
        <tissue evidence="45">Testis</tissue>
    </source>
</reference>
<comment type="caution">
    <text evidence="45">The sequence shown here is derived from an EMBL/GenBank/DDBJ whole genome shotgun (WGS) entry which is preliminary data.</text>
</comment>
<evidence type="ECO:0000256" key="15">
    <source>
        <dbReference type="ARBA" id="ARBA00022741"/>
    </source>
</evidence>
<dbReference type="GO" id="GO:0005789">
    <property type="term" value="C:endoplasmic reticulum membrane"/>
    <property type="evidence" value="ECO:0007669"/>
    <property type="project" value="UniProtKB-SubCell"/>
</dbReference>
<dbReference type="InterPro" id="IPR036056">
    <property type="entry name" value="Fibrinogen-like_C"/>
</dbReference>
<keyword evidence="14" id="KW-0479">Metal-binding</keyword>
<dbReference type="InterPro" id="IPR002181">
    <property type="entry name" value="Fibrinogen_a/b/g_C_dom"/>
</dbReference>
<dbReference type="PANTHER" id="PTHR47972">
    <property type="entry name" value="KINESIN-LIKE PROTEIN KLP-3"/>
    <property type="match status" value="1"/>
</dbReference>
<evidence type="ECO:0000256" key="26">
    <source>
        <dbReference type="ARBA" id="ARBA00023175"/>
    </source>
</evidence>
<keyword evidence="15 39" id="KW-0547">Nucleotide-binding</keyword>
<keyword evidence="13" id="KW-0493">Microtubule</keyword>
<dbReference type="GO" id="GO:0005506">
    <property type="term" value="F:iron ion binding"/>
    <property type="evidence" value="ECO:0007669"/>
    <property type="project" value="InterPro"/>
</dbReference>
<evidence type="ECO:0000256" key="16">
    <source>
        <dbReference type="ARBA" id="ARBA00022824"/>
    </source>
</evidence>
<dbReference type="GO" id="GO:0030659">
    <property type="term" value="C:cytoplasmic vesicle membrane"/>
    <property type="evidence" value="ECO:0007669"/>
    <property type="project" value="UniProtKB-SubCell"/>
</dbReference>
<dbReference type="SUPFAM" id="SSF56496">
    <property type="entry name" value="Fibrinogen C-terminal domain-like"/>
    <property type="match status" value="1"/>
</dbReference>
<evidence type="ECO:0000256" key="5">
    <source>
        <dbReference type="ARBA" id="ARBA00004536"/>
    </source>
</evidence>
<evidence type="ECO:0000256" key="34">
    <source>
        <dbReference type="ARBA" id="ARBA00044282"/>
    </source>
</evidence>
<evidence type="ECO:0000256" key="19">
    <source>
        <dbReference type="ARBA" id="ARBA00022949"/>
    </source>
</evidence>
<dbReference type="SMART" id="SM00060">
    <property type="entry name" value="FN3"/>
    <property type="match status" value="3"/>
</dbReference>
<keyword evidence="11" id="KW-0597">Phosphoprotein</keyword>
<evidence type="ECO:0000256" key="23">
    <source>
        <dbReference type="ARBA" id="ARBA00023054"/>
    </source>
</evidence>
<dbReference type="Gene3D" id="3.90.215.10">
    <property type="entry name" value="Gamma Fibrinogen, chain A, domain 1"/>
    <property type="match status" value="1"/>
</dbReference>
<keyword evidence="46" id="KW-1185">Reference proteome</keyword>
<evidence type="ECO:0000259" key="43">
    <source>
        <dbReference type="PROSITE" id="PS50853"/>
    </source>
</evidence>
<dbReference type="InterPro" id="IPR027417">
    <property type="entry name" value="P-loop_NTPase"/>
</dbReference>
<evidence type="ECO:0000256" key="2">
    <source>
        <dbReference type="ARBA" id="ARBA00004284"/>
    </source>
</evidence>
<keyword evidence="28" id="KW-0755">Steroidogenesis</keyword>
<dbReference type="STRING" id="84645.A0A498N1K4"/>
<dbReference type="InterPro" id="IPR027640">
    <property type="entry name" value="Kinesin-like_fam"/>
</dbReference>
<dbReference type="InterPro" id="IPR013783">
    <property type="entry name" value="Ig-like_fold"/>
</dbReference>
<dbReference type="GO" id="GO:0006694">
    <property type="term" value="P:steroid biosynthetic process"/>
    <property type="evidence" value="ECO:0007669"/>
    <property type="project" value="UniProtKB-KW"/>
</dbReference>
<keyword evidence="9" id="KW-0272">Extracellular matrix</keyword>
<dbReference type="GO" id="GO:0008017">
    <property type="term" value="F:microtubule binding"/>
    <property type="evidence" value="ECO:0007669"/>
    <property type="project" value="InterPro"/>
</dbReference>
<evidence type="ECO:0000256" key="7">
    <source>
        <dbReference type="ARBA" id="ARBA00010617"/>
    </source>
</evidence>
<evidence type="ECO:0000256" key="6">
    <source>
        <dbReference type="ARBA" id="ARBA00004586"/>
    </source>
</evidence>
<dbReference type="GO" id="GO:0005524">
    <property type="term" value="F:ATP binding"/>
    <property type="evidence" value="ECO:0007669"/>
    <property type="project" value="UniProtKB-UniRule"/>
</dbReference>
<evidence type="ECO:0000256" key="32">
    <source>
        <dbReference type="ARBA" id="ARBA00044217"/>
    </source>
</evidence>
<dbReference type="PRINTS" id="PR00380">
    <property type="entry name" value="KINESINHEAVY"/>
</dbReference>
<dbReference type="PROSITE" id="PS50067">
    <property type="entry name" value="KINESIN_MOTOR_2"/>
    <property type="match status" value="1"/>
</dbReference>
<dbReference type="GO" id="GO:0005871">
    <property type="term" value="C:kinesin complex"/>
    <property type="evidence" value="ECO:0007669"/>
    <property type="project" value="UniProtKB-ARBA"/>
</dbReference>
<evidence type="ECO:0000256" key="39">
    <source>
        <dbReference type="PROSITE-ProRule" id="PRU00283"/>
    </source>
</evidence>
<evidence type="ECO:0000256" key="17">
    <source>
        <dbReference type="ARBA" id="ARBA00022840"/>
    </source>
</evidence>
<keyword evidence="12" id="KW-0349">Heme</keyword>
<dbReference type="SUPFAM" id="SSF48264">
    <property type="entry name" value="Cytochrome P450"/>
    <property type="match status" value="1"/>
</dbReference>
<dbReference type="CDD" id="cd00087">
    <property type="entry name" value="FReD"/>
    <property type="match status" value="1"/>
</dbReference>
<evidence type="ECO:0000256" key="41">
    <source>
        <dbReference type="SAM" id="MobiDB-lite"/>
    </source>
</evidence>
<evidence type="ECO:0000256" key="4">
    <source>
        <dbReference type="ARBA" id="ARBA00004498"/>
    </source>
</evidence>
<dbReference type="GO" id="GO:0004509">
    <property type="term" value="F:steroid 21-monooxygenase activity"/>
    <property type="evidence" value="ECO:0007669"/>
    <property type="project" value="UniProtKB-EC"/>
</dbReference>
<dbReference type="CDD" id="cd01366">
    <property type="entry name" value="KISc_C_terminal"/>
    <property type="match status" value="1"/>
</dbReference>
<dbReference type="GO" id="GO:0048731">
    <property type="term" value="P:system development"/>
    <property type="evidence" value="ECO:0007669"/>
    <property type="project" value="UniProtKB-ARBA"/>
</dbReference>
<feature type="domain" description="Fibronectin type-III" evidence="43">
    <location>
        <begin position="510"/>
        <end position="599"/>
    </location>
</feature>
<dbReference type="Gene3D" id="3.40.850.10">
    <property type="entry name" value="Kinesin motor domain"/>
    <property type="match status" value="1"/>
</dbReference>
<evidence type="ECO:0000256" key="9">
    <source>
        <dbReference type="ARBA" id="ARBA00022530"/>
    </source>
</evidence>
<dbReference type="Gene3D" id="2.60.40.10">
    <property type="entry name" value="Immunoglobulins"/>
    <property type="match status" value="4"/>
</dbReference>
<feature type="region of interest" description="Disordered" evidence="41">
    <location>
        <begin position="21"/>
        <end position="77"/>
    </location>
</feature>
<keyword evidence="25" id="KW-0472">Membrane</keyword>
<evidence type="ECO:0000256" key="36">
    <source>
        <dbReference type="ARBA" id="ARBA00044342"/>
    </source>
</evidence>
<evidence type="ECO:0000256" key="24">
    <source>
        <dbReference type="ARBA" id="ARBA00023121"/>
    </source>
</evidence>
<dbReference type="SUPFAM" id="SSF52540">
    <property type="entry name" value="P-loop containing nucleoside triphosphate hydrolases"/>
    <property type="match status" value="1"/>
</dbReference>
<keyword evidence="29" id="KW-0968">Cytoplasmic vesicle</keyword>
<dbReference type="Gene3D" id="1.10.630.10">
    <property type="entry name" value="Cytochrome P450"/>
    <property type="match status" value="1"/>
</dbReference>
<comment type="function">
    <text evidence="37">Minus-end microtubule-dependent motor protein. Involved in apically targeted transport. Required for zonula adherens maintenance.</text>
</comment>
<dbReference type="InterPro" id="IPR036396">
    <property type="entry name" value="Cyt_P450_sf"/>
</dbReference>
<evidence type="ECO:0000256" key="1">
    <source>
        <dbReference type="ARBA" id="ARBA00004174"/>
    </source>
</evidence>
<dbReference type="GO" id="GO:0005813">
    <property type="term" value="C:centrosome"/>
    <property type="evidence" value="ECO:0007669"/>
    <property type="project" value="UniProtKB-SubCell"/>
</dbReference>
<dbReference type="InterPro" id="IPR014716">
    <property type="entry name" value="Fibrinogen_a/b/g_C_1"/>
</dbReference>
<dbReference type="InterPro" id="IPR036116">
    <property type="entry name" value="FN3_sf"/>
</dbReference>
<keyword evidence="10" id="KW-0245">EGF-like domain</keyword>
<evidence type="ECO:0000256" key="28">
    <source>
        <dbReference type="ARBA" id="ARBA00023250"/>
    </source>
</evidence>
<dbReference type="Pfam" id="PF00147">
    <property type="entry name" value="Fibrinogen_C"/>
    <property type="match status" value="1"/>
</dbReference>
<evidence type="ECO:0000256" key="11">
    <source>
        <dbReference type="ARBA" id="ARBA00022553"/>
    </source>
</evidence>
<evidence type="ECO:0000256" key="3">
    <source>
        <dbReference type="ARBA" id="ARBA00004300"/>
    </source>
</evidence>
<evidence type="ECO:0000256" key="21">
    <source>
        <dbReference type="ARBA" id="ARBA00023004"/>
    </source>
</evidence>
<accession>A0A498N1K4</accession>
<dbReference type="PROSITE" id="PS00411">
    <property type="entry name" value="KINESIN_MOTOR_1"/>
    <property type="match status" value="1"/>
</dbReference>
<dbReference type="GO" id="GO:0003777">
    <property type="term" value="F:microtubule motor activity"/>
    <property type="evidence" value="ECO:0007669"/>
    <property type="project" value="InterPro"/>
</dbReference>
<evidence type="ECO:0000256" key="37">
    <source>
        <dbReference type="ARBA" id="ARBA00060102"/>
    </source>
</evidence>
<dbReference type="SMART" id="SM00129">
    <property type="entry name" value="KISc"/>
    <property type="match status" value="1"/>
</dbReference>
<dbReference type="SUPFAM" id="SSF49265">
    <property type="entry name" value="Fibronectin type III"/>
    <property type="match status" value="4"/>
</dbReference>
<dbReference type="CDD" id="cd00063">
    <property type="entry name" value="FN3"/>
    <property type="match status" value="2"/>
</dbReference>
<dbReference type="GO" id="GO:0005912">
    <property type="term" value="C:adherens junction"/>
    <property type="evidence" value="ECO:0007669"/>
    <property type="project" value="UniProtKB-SubCell"/>
</dbReference>
<keyword evidence="19" id="KW-0965">Cell junction</keyword>
<dbReference type="GO" id="GO:0020037">
    <property type="term" value="F:heme binding"/>
    <property type="evidence" value="ECO:0007669"/>
    <property type="project" value="InterPro"/>
</dbReference>
<dbReference type="NCBIfam" id="NF040941">
    <property type="entry name" value="GGGWT_bact"/>
    <property type="match status" value="1"/>
</dbReference>
<keyword evidence="22" id="KW-0503">Monooxygenase</keyword>
<evidence type="ECO:0000313" key="45">
    <source>
        <dbReference type="EMBL" id="RXN26003.1"/>
    </source>
</evidence>
<feature type="domain" description="Kinesin motor" evidence="42">
    <location>
        <begin position="1673"/>
        <end position="1995"/>
    </location>
</feature>
<feature type="coiled-coil region" evidence="40">
    <location>
        <begin position="1628"/>
        <end position="1656"/>
    </location>
</feature>
<evidence type="ECO:0000256" key="8">
    <source>
        <dbReference type="ARBA" id="ARBA00022490"/>
    </source>
</evidence>
<dbReference type="EC" id="1.14.14.16" evidence="30"/>
<evidence type="ECO:0000256" key="35">
    <source>
        <dbReference type="ARBA" id="ARBA00044304"/>
    </source>
</evidence>
<feature type="region of interest" description="Disordered" evidence="41">
    <location>
        <begin position="1206"/>
        <end position="1232"/>
    </location>
</feature>
<feature type="region of interest" description="Disordered" evidence="41">
    <location>
        <begin position="90"/>
        <end position="128"/>
    </location>
</feature>
<evidence type="ECO:0000256" key="30">
    <source>
        <dbReference type="ARBA" id="ARBA00044040"/>
    </source>
</evidence>
<keyword evidence="47" id="KW-1267">Proteomics identification</keyword>
<evidence type="ECO:0000256" key="31">
    <source>
        <dbReference type="ARBA" id="ARBA00044116"/>
    </source>
</evidence>
<evidence type="ECO:0000256" key="14">
    <source>
        <dbReference type="ARBA" id="ARBA00022723"/>
    </source>
</evidence>
<evidence type="ECO:0000259" key="44">
    <source>
        <dbReference type="PROSITE" id="PS51406"/>
    </source>
</evidence>
<organism evidence="45 46">
    <name type="scientific">Labeo rohita</name>
    <name type="common">Indian major carp</name>
    <name type="synonym">Cyprinus rohita</name>
    <dbReference type="NCBI Taxonomy" id="84645"/>
    <lineage>
        <taxon>Eukaryota</taxon>
        <taxon>Metazoa</taxon>
        <taxon>Chordata</taxon>
        <taxon>Craniata</taxon>
        <taxon>Vertebrata</taxon>
        <taxon>Euteleostomi</taxon>
        <taxon>Actinopterygii</taxon>
        <taxon>Neopterygii</taxon>
        <taxon>Teleostei</taxon>
        <taxon>Ostariophysi</taxon>
        <taxon>Cypriniformes</taxon>
        <taxon>Cyprinidae</taxon>
        <taxon>Labeoninae</taxon>
        <taxon>Labeonini</taxon>
        <taxon>Labeo</taxon>
    </lineage>
</organism>
<sequence>MISPAVNKKIPVTVETVTMKMPTAKPDTKPVMTKPDKTIFVKKLDTTDPKKNTTAKPTVKPSPTVSPDKVQSNTTKKDKIIKTIGQVLLKPEGRKRQEQAKQGKTTTIKLDLDKQSQTNLTDKSKKSNLKDEPVYRNMTQRFVKKVNGTSKVLENVFKGTKESSNATVSKTKVTIKNTGDQLKERKTVNVTSTSEKDKKLLHSNVTTTLQAEKKSEMHANGTSFELKPHLKHFNKTISRLSVIGSVEVHNITSTGFIMSWEAPQGTFKNFTITRKEIRGNEDSEKIQDGAVPENVTDVQRPGLNRTSTKVQSSKLEGKTVKKFSQVLAGTARSYHFKGLQPQTRYSVSLLGSGFGIRSKIHRLTLSTGESGSMSVDSQLSHVLLSMLSAGSTYDITVSSVLETLESEPITASVTTVPDSPTELKVVNITDTKALLVWKPSQAKVDSYILSYGTTKSPNVTITVTLSGRTVEHQLRGLHRSSLYMVKITSQVNRLQSSPVSITFTTGSGVKLQVVTPDEVTFHSAVISWRAPRVAFKSYRLTYQLSEEVKEVILNPSVTRYELTGLAAFSNYTVKIEGERDGQYISFVSAEFTTAQLPHPYPTDCSEVQINGKESGEAEIYPEGKDGEPVLVYCDMETDGGGWTVFQRRMDGSTDFFRSWRDYSRGFGLLSGEFWLGNDILHTLTSYTPMSLRIDLRSGNDTAFAHYANFSVSSEANHYALEVSGYFGTAAVSVGLLLFILWMLAVQLCGQTNRQRDGDAKASSQPEAAVPKLLHSLSKRFLGPISSPLPGPPSLPFLGNMLDLAQEHLPIHLTSLAQRYGNIYRLNFGNTTMVVLNSSEIIREALIKKWSDFAGRPYSYTGDIVSGGGRTISLGDFSEEWKAQRRVAHRALQRCTMDSLHSVIEKQAHHLCQVLRDYNEKAVDLSEDFTVAASNVITTLTLGKSSHIKLCNLPQYDKRADQLQKLHDCLNKTVSLWGSPWISALDSFPLLRILPNPPFSRLLKEVGRRDKLIGKHIEEFKKSDHNKDGTVTSSLLQSLEPAQGGANQTLTDTHVHMTTVDLLIGGTETTASLLNWTVAFLLHRPEVQNEVYKELCGVLDVRYPKYSDRDRLPYLCALINEMLRLRPVAPLAVPHRAIRNSRALMDLIREFPTAMIYVILSLSSLLSAYRLFKDHRASSVGFLLIGCSSVLSVFSPSNQTIESFQNDLERAGSSSDSDGTSLSDEDDEFDEAHGLPAKTPLTAFLSFKQEAEKRRATNSPAEPNEKVTESPLLSVMSHLLSFLEQYSHLQQLQQQADQYRLQLRRHRVQHRRKMKALRASYRQRLRDKNSVINSLEEVIAQQQSPSPENEGDCMLPAASPVGLHKLVQSLCGLQVEKSQLRGELRLLHSQLEQRERDRHTNVQAFQQQIDELKSCIEEREEELSKLRVASGVTDSEKRVLCLSAENESLKHSLTVTQGLLQQLSVIPSQSSSVLIKENENLRSRVLQLESSLQQRAEQLSRLEHQREQSDWRKAEELRSREERVRELQLELDKERNKEPVVKIAAYEREIGTLREELLKEIGHLEEKKEAAVKAAANCSQEHLQSLQDQFTTLQKRLSALPPTLRTMKADYASLRSQVRNFSDFYGTAIKEAKKQIMAALNEMSEANKDLLEKYRKEVALRRKYHEQLVELKGNIRVLCRVKPVLKEDQHEEGQAIVVTTDPNNESALTVLSKGKAKNFELDKVFHPQATQEEVFQEIEPLITSCIDGYHVCIFAYGQTGSGKTYTMEGTVENPGINQRALKHLFNEIEERKDMWTYTVSVSSVEIYNEVLRDLLSKDGEKLDIKINPDGTGQLHVPGLRVMEVKSFQHIKKILAIARKNRITFGTQMNQHSSRSHALLTVTVLGTDLASGAKTTGKLNLVDLAGSERVWKSGAEGERLKEAQNINRSLLALGDVIQALKAHQTHIPFRNSRLTYLLQDSLGKGNKTAMVVQVSSLESNVGETLCSLKFAQRVCKVELGPAARKIETGGHNESKN</sequence>
<evidence type="ECO:0000256" key="38">
    <source>
        <dbReference type="ARBA" id="ARBA00073326"/>
    </source>
</evidence>
<dbReference type="Pfam" id="PF00067">
    <property type="entry name" value="p450"/>
    <property type="match status" value="1"/>
</dbReference>
<dbReference type="InterPro" id="IPR036961">
    <property type="entry name" value="Kinesin_motor_dom_sf"/>
</dbReference>
<keyword evidence="26 39" id="KW-0505">Motor protein</keyword>
<feature type="domain" description="Fibrinogen C-terminal" evidence="44">
    <location>
        <begin position="595"/>
        <end position="729"/>
    </location>
</feature>
<keyword evidence="8" id="KW-0963">Cytoplasm</keyword>
<evidence type="ECO:0000259" key="42">
    <source>
        <dbReference type="PROSITE" id="PS50067"/>
    </source>
</evidence>
<dbReference type="EMBL" id="QBIY01012249">
    <property type="protein sequence ID" value="RXN26003.1"/>
    <property type="molecule type" value="Genomic_DNA"/>
</dbReference>
<evidence type="ECO:0000256" key="10">
    <source>
        <dbReference type="ARBA" id="ARBA00022536"/>
    </source>
</evidence>
<evidence type="ECO:0007829" key="47">
    <source>
        <dbReference type="PeptideAtlas" id="A0A498N1K4"/>
    </source>
</evidence>